<evidence type="ECO:0000259" key="9">
    <source>
        <dbReference type="PROSITE" id="PS50011"/>
    </source>
</evidence>
<dbReference type="EMBL" id="MLAK01000570">
    <property type="protein sequence ID" value="OHT12152.1"/>
    <property type="molecule type" value="Genomic_DNA"/>
</dbReference>
<evidence type="ECO:0000256" key="8">
    <source>
        <dbReference type="ARBA" id="ARBA00048679"/>
    </source>
</evidence>
<keyword evidence="5" id="KW-0418">Kinase</keyword>
<evidence type="ECO:0000313" key="11">
    <source>
        <dbReference type="Proteomes" id="UP000179807"/>
    </source>
</evidence>
<dbReference type="Gene3D" id="3.30.200.20">
    <property type="entry name" value="Phosphorylase Kinase, domain 1"/>
    <property type="match status" value="1"/>
</dbReference>
<dbReference type="GeneID" id="94834704"/>
<dbReference type="InterPro" id="IPR000719">
    <property type="entry name" value="Prot_kinase_dom"/>
</dbReference>
<evidence type="ECO:0000256" key="5">
    <source>
        <dbReference type="ARBA" id="ARBA00022777"/>
    </source>
</evidence>
<gene>
    <name evidence="10" type="ORF">TRFO_18143</name>
</gene>
<evidence type="ECO:0000256" key="7">
    <source>
        <dbReference type="ARBA" id="ARBA00047899"/>
    </source>
</evidence>
<dbReference type="OrthoDB" id="162894at2759"/>
<keyword evidence="2" id="KW-0723">Serine/threonine-protein kinase</keyword>
<dbReference type="InterPro" id="IPR050236">
    <property type="entry name" value="Ser_Thr_kinase_AGC"/>
</dbReference>
<comment type="catalytic activity">
    <reaction evidence="8">
        <text>L-seryl-[protein] + ATP = O-phospho-L-seryl-[protein] + ADP + H(+)</text>
        <dbReference type="Rhea" id="RHEA:17989"/>
        <dbReference type="Rhea" id="RHEA-COMP:9863"/>
        <dbReference type="Rhea" id="RHEA-COMP:11604"/>
        <dbReference type="ChEBI" id="CHEBI:15378"/>
        <dbReference type="ChEBI" id="CHEBI:29999"/>
        <dbReference type="ChEBI" id="CHEBI:30616"/>
        <dbReference type="ChEBI" id="CHEBI:83421"/>
        <dbReference type="ChEBI" id="CHEBI:456216"/>
        <dbReference type="EC" id="2.7.11.1"/>
    </reaction>
</comment>
<dbReference type="Proteomes" id="UP000179807">
    <property type="component" value="Unassembled WGS sequence"/>
</dbReference>
<dbReference type="EC" id="2.7.11.1" evidence="1"/>
<evidence type="ECO:0000256" key="4">
    <source>
        <dbReference type="ARBA" id="ARBA00022741"/>
    </source>
</evidence>
<name>A0A1J4KMK2_9EUKA</name>
<dbReference type="GO" id="GO:0005524">
    <property type="term" value="F:ATP binding"/>
    <property type="evidence" value="ECO:0007669"/>
    <property type="project" value="UniProtKB-KW"/>
</dbReference>
<dbReference type="RefSeq" id="XP_068365288.1">
    <property type="nucleotide sequence ID" value="XM_068500000.1"/>
</dbReference>
<evidence type="ECO:0000256" key="1">
    <source>
        <dbReference type="ARBA" id="ARBA00012513"/>
    </source>
</evidence>
<evidence type="ECO:0000313" key="10">
    <source>
        <dbReference type="EMBL" id="OHT12152.1"/>
    </source>
</evidence>
<dbReference type="VEuPathDB" id="TrichDB:TRFO_18143"/>
<organism evidence="10 11">
    <name type="scientific">Tritrichomonas foetus</name>
    <dbReference type="NCBI Taxonomy" id="1144522"/>
    <lineage>
        <taxon>Eukaryota</taxon>
        <taxon>Metamonada</taxon>
        <taxon>Parabasalia</taxon>
        <taxon>Tritrichomonadida</taxon>
        <taxon>Tritrichomonadidae</taxon>
        <taxon>Tritrichomonas</taxon>
    </lineage>
</organism>
<keyword evidence="11" id="KW-1185">Reference proteome</keyword>
<evidence type="ECO:0000256" key="3">
    <source>
        <dbReference type="ARBA" id="ARBA00022679"/>
    </source>
</evidence>
<keyword evidence="4" id="KW-0547">Nucleotide-binding</keyword>
<dbReference type="PANTHER" id="PTHR24356">
    <property type="entry name" value="SERINE/THREONINE-PROTEIN KINASE"/>
    <property type="match status" value="1"/>
</dbReference>
<feature type="domain" description="Protein kinase" evidence="9">
    <location>
        <begin position="333"/>
        <end position="402"/>
    </location>
</feature>
<dbReference type="GO" id="GO:0035556">
    <property type="term" value="P:intracellular signal transduction"/>
    <property type="evidence" value="ECO:0007669"/>
    <property type="project" value="TreeGrafter"/>
</dbReference>
<evidence type="ECO:0000256" key="6">
    <source>
        <dbReference type="ARBA" id="ARBA00022840"/>
    </source>
</evidence>
<comment type="catalytic activity">
    <reaction evidence="7">
        <text>L-threonyl-[protein] + ATP = O-phospho-L-threonyl-[protein] + ADP + H(+)</text>
        <dbReference type="Rhea" id="RHEA:46608"/>
        <dbReference type="Rhea" id="RHEA-COMP:11060"/>
        <dbReference type="Rhea" id="RHEA-COMP:11605"/>
        <dbReference type="ChEBI" id="CHEBI:15378"/>
        <dbReference type="ChEBI" id="CHEBI:30013"/>
        <dbReference type="ChEBI" id="CHEBI:30616"/>
        <dbReference type="ChEBI" id="CHEBI:61977"/>
        <dbReference type="ChEBI" id="CHEBI:456216"/>
        <dbReference type="EC" id="2.7.11.1"/>
    </reaction>
</comment>
<evidence type="ECO:0000256" key="2">
    <source>
        <dbReference type="ARBA" id="ARBA00022527"/>
    </source>
</evidence>
<sequence>MNFFSEKVIFPNFSQFVMNGVGNMNSLVHFNRVHTSLNNVTGINQSYPAIYNRSYLQLKAQHTVLENLLPRIEKPPKDMTWEDQQKLSFIGYLIESLKQTTFGNLFQAADNTIASIRNLLNSKSIHPENEKILTTLMNAALTINQISNHISAIYSSPQAQIENAVIEMPAHFSEDVVVCRICDQRVPASLLEEHTESCLTRYRSESKINDINDRIKKLQECIEKEYLEHAWPGPLKQGVEVLFPNLHLLLLLERAINLDPNITDTIDELMFIQSVINSFQTADFSKVYTTKASILVNEKIKTSNALNDATIVLRQTRVSGSQDELTQTTIADFNFIKRISRGAYASVFLATKKTTGDIFAIKVTPKSSLKQKNQVRRILIEKDILLQFSNPFIVTFCMFNFY</sequence>
<dbReference type="AlphaFoldDB" id="A0A1J4KMK2"/>
<accession>A0A1J4KMK2</accession>
<dbReference type="PANTHER" id="PTHR24356:SF1">
    <property type="entry name" value="SERINE_THREONINE-PROTEIN KINASE GREATWALL"/>
    <property type="match status" value="1"/>
</dbReference>
<dbReference type="SUPFAM" id="SSF56112">
    <property type="entry name" value="Protein kinase-like (PK-like)"/>
    <property type="match status" value="1"/>
</dbReference>
<proteinExistence type="predicted"/>
<comment type="caution">
    <text evidence="10">The sequence shown here is derived from an EMBL/GenBank/DDBJ whole genome shotgun (WGS) entry which is preliminary data.</text>
</comment>
<protein>
    <recommendedName>
        <fullName evidence="1">non-specific serine/threonine protein kinase</fullName>
        <ecNumber evidence="1">2.7.11.1</ecNumber>
    </recommendedName>
</protein>
<keyword evidence="3" id="KW-0808">Transferase</keyword>
<dbReference type="GO" id="GO:0004674">
    <property type="term" value="F:protein serine/threonine kinase activity"/>
    <property type="evidence" value="ECO:0007669"/>
    <property type="project" value="UniProtKB-KW"/>
</dbReference>
<dbReference type="InterPro" id="IPR011009">
    <property type="entry name" value="Kinase-like_dom_sf"/>
</dbReference>
<keyword evidence="6" id="KW-0067">ATP-binding</keyword>
<reference evidence="10" key="1">
    <citation type="submission" date="2016-10" db="EMBL/GenBank/DDBJ databases">
        <authorList>
            <person name="Benchimol M."/>
            <person name="Almeida L.G."/>
            <person name="Vasconcelos A.T."/>
            <person name="Perreira-Neves A."/>
            <person name="Rosa I.A."/>
            <person name="Tasca T."/>
            <person name="Bogo M.R."/>
            <person name="de Souza W."/>
        </authorList>
    </citation>
    <scope>NUCLEOTIDE SEQUENCE [LARGE SCALE GENOMIC DNA]</scope>
    <source>
        <strain evidence="10">K</strain>
    </source>
</reference>
<dbReference type="PROSITE" id="PS50011">
    <property type="entry name" value="PROTEIN_KINASE_DOM"/>
    <property type="match status" value="1"/>
</dbReference>